<dbReference type="GO" id="GO:0008168">
    <property type="term" value="F:methyltransferase activity"/>
    <property type="evidence" value="ECO:0007669"/>
    <property type="project" value="UniProtKB-KW"/>
</dbReference>
<dbReference type="GO" id="GO:0032259">
    <property type="term" value="P:methylation"/>
    <property type="evidence" value="ECO:0007669"/>
    <property type="project" value="UniProtKB-KW"/>
</dbReference>
<dbReference type="Gene3D" id="2.60.120.590">
    <property type="entry name" value="Alpha-ketoglutarate-dependent dioxygenase AlkB-like"/>
    <property type="match status" value="1"/>
</dbReference>
<dbReference type="PROSITE" id="PS51471">
    <property type="entry name" value="FE2OG_OXY"/>
    <property type="match status" value="1"/>
</dbReference>
<dbReference type="InterPro" id="IPR005123">
    <property type="entry name" value="Oxoglu/Fe-dep_dioxygenase_dom"/>
</dbReference>
<evidence type="ECO:0000256" key="5">
    <source>
        <dbReference type="PIRSR" id="PIRSR604574-1"/>
    </source>
</evidence>
<accession>A0A839SM18</accession>
<dbReference type="EC" id="1.14.11.33" evidence="8"/>
<sequence length="205" mass="22327">MIGGVGYFPEFLCGEQQRTLVAAIASVLQEAPFFTPVMPRSGKSFSVCMTNTGPLGWVSDRQGGYRYQACHPNTGRRWPPIPQSVLDVWSSVAEYSHPPEACLVNYYRPGARMGLHQDRDEEELAAPVVSISLGDTGLFRIAADRQGPSSVVKLRSGDVLVMAGPARLSYHGIDRILGGSSRLLTGPLFPDGGRINLTLRRVTRP</sequence>
<dbReference type="InterPro" id="IPR004574">
    <property type="entry name" value="Alkb"/>
</dbReference>
<dbReference type="GO" id="GO:0035516">
    <property type="term" value="F:broad specificity oxidative DNA demethylase activity"/>
    <property type="evidence" value="ECO:0007669"/>
    <property type="project" value="UniProtKB-EC"/>
</dbReference>
<feature type="binding site" evidence="5">
    <location>
        <begin position="194"/>
        <end position="200"/>
    </location>
    <ligand>
        <name>2-oxoglutarate</name>
        <dbReference type="ChEBI" id="CHEBI:16810"/>
    </ligand>
</feature>
<protein>
    <submittedName>
        <fullName evidence="8">Alkylated DNA repair protein (DNA oxidative demethylase)</fullName>
        <ecNumber evidence="8">1.14.11.33</ecNumber>
    </submittedName>
</protein>
<keyword evidence="8" id="KW-0489">Methyltransferase</keyword>
<feature type="binding site" evidence="5">
    <location>
        <position position="57"/>
    </location>
    <ligand>
        <name>substrate</name>
    </ligand>
</feature>
<dbReference type="Proteomes" id="UP000581135">
    <property type="component" value="Unassembled WGS sequence"/>
</dbReference>
<dbReference type="GO" id="GO:0035513">
    <property type="term" value="P:oxidative RNA demethylation"/>
    <property type="evidence" value="ECO:0007669"/>
    <property type="project" value="TreeGrafter"/>
</dbReference>
<dbReference type="Pfam" id="PF13532">
    <property type="entry name" value="2OG-FeII_Oxy_2"/>
    <property type="match status" value="1"/>
</dbReference>
<dbReference type="GO" id="GO:0005737">
    <property type="term" value="C:cytoplasm"/>
    <property type="evidence" value="ECO:0007669"/>
    <property type="project" value="TreeGrafter"/>
</dbReference>
<evidence type="ECO:0000256" key="3">
    <source>
        <dbReference type="ARBA" id="ARBA00023002"/>
    </source>
</evidence>
<evidence type="ECO:0000313" key="9">
    <source>
        <dbReference type="Proteomes" id="UP000581135"/>
    </source>
</evidence>
<reference evidence="8 9" key="1">
    <citation type="submission" date="2020-08" db="EMBL/GenBank/DDBJ databases">
        <title>Genomic Encyclopedia of Type Strains, Phase III (KMG-III): the genomes of soil and plant-associated and newly described type strains.</title>
        <authorList>
            <person name="Whitman W."/>
        </authorList>
    </citation>
    <scope>NUCLEOTIDE SEQUENCE [LARGE SCALE GENOMIC DNA]</scope>
    <source>
        <strain evidence="8 9">CECT 8803</strain>
    </source>
</reference>
<keyword evidence="1 6" id="KW-0479">Metal-binding</keyword>
<keyword evidence="4 6" id="KW-0408">Iron</keyword>
<gene>
    <name evidence="8" type="ORF">FHR98_000136</name>
</gene>
<feature type="domain" description="Fe2OG dioxygenase" evidence="7">
    <location>
        <begin position="98"/>
        <end position="203"/>
    </location>
</feature>
<evidence type="ECO:0000256" key="2">
    <source>
        <dbReference type="ARBA" id="ARBA00022964"/>
    </source>
</evidence>
<dbReference type="InterPro" id="IPR037151">
    <property type="entry name" value="AlkB-like_sf"/>
</dbReference>
<evidence type="ECO:0000256" key="1">
    <source>
        <dbReference type="ARBA" id="ARBA00022723"/>
    </source>
</evidence>
<comment type="caution">
    <text evidence="8">The sequence shown here is derived from an EMBL/GenBank/DDBJ whole genome shotgun (WGS) entry which is preliminary data.</text>
</comment>
<dbReference type="EMBL" id="JACHXA010000001">
    <property type="protein sequence ID" value="MBB3063871.1"/>
    <property type="molecule type" value="Genomic_DNA"/>
</dbReference>
<comment type="cofactor">
    <cofactor evidence="6">
        <name>Fe(2+)</name>
        <dbReference type="ChEBI" id="CHEBI:29033"/>
    </cofactor>
    <text evidence="6">Binds 1 Fe(2+) ion per subunit.</text>
</comment>
<evidence type="ECO:0000313" key="8">
    <source>
        <dbReference type="EMBL" id="MBB3063871.1"/>
    </source>
</evidence>
<evidence type="ECO:0000256" key="4">
    <source>
        <dbReference type="ARBA" id="ARBA00023004"/>
    </source>
</evidence>
<dbReference type="AlphaFoldDB" id="A0A839SM18"/>
<proteinExistence type="predicted"/>
<feature type="binding site" evidence="5">
    <location>
        <position position="145"/>
    </location>
    <ligand>
        <name>substrate</name>
    </ligand>
</feature>
<dbReference type="PANTHER" id="PTHR16557:SF2">
    <property type="entry name" value="NUCLEIC ACID DIOXYGENASE ALKBH1"/>
    <property type="match status" value="1"/>
</dbReference>
<evidence type="ECO:0000259" key="7">
    <source>
        <dbReference type="PROSITE" id="PS51471"/>
    </source>
</evidence>
<dbReference type="PANTHER" id="PTHR16557">
    <property type="entry name" value="ALKYLATED DNA REPAIR PROTEIN ALKB-RELATED"/>
    <property type="match status" value="1"/>
</dbReference>
<feature type="binding site" evidence="6">
    <location>
        <position position="116"/>
    </location>
    <ligand>
        <name>Fe cation</name>
        <dbReference type="ChEBI" id="CHEBI:24875"/>
        <note>catalytic</note>
    </ligand>
</feature>
<keyword evidence="8" id="KW-0808">Transferase</keyword>
<feature type="binding site" evidence="5">
    <location>
        <begin position="65"/>
        <end position="67"/>
    </location>
    <ligand>
        <name>substrate</name>
    </ligand>
</feature>
<evidence type="ECO:0000256" key="6">
    <source>
        <dbReference type="PIRSR" id="PIRSR604574-2"/>
    </source>
</evidence>
<dbReference type="GO" id="GO:0035515">
    <property type="term" value="F:oxidative RNA demethylase activity"/>
    <property type="evidence" value="ECO:0007669"/>
    <property type="project" value="TreeGrafter"/>
</dbReference>
<dbReference type="InterPro" id="IPR027450">
    <property type="entry name" value="AlkB-like"/>
</dbReference>
<dbReference type="SUPFAM" id="SSF51197">
    <property type="entry name" value="Clavaminate synthase-like"/>
    <property type="match status" value="1"/>
</dbReference>
<feature type="binding site" evidence="6">
    <location>
        <position position="171"/>
    </location>
    <ligand>
        <name>Fe cation</name>
        <dbReference type="ChEBI" id="CHEBI:24875"/>
        <note>catalytic</note>
    </ligand>
</feature>
<feature type="binding site" evidence="5">
    <location>
        <position position="120"/>
    </location>
    <ligand>
        <name>substrate</name>
    </ligand>
</feature>
<keyword evidence="3 8" id="KW-0560">Oxidoreductase</keyword>
<feature type="binding site" evidence="6">
    <location>
        <position position="118"/>
    </location>
    <ligand>
        <name>Fe cation</name>
        <dbReference type="ChEBI" id="CHEBI:24875"/>
        <note>catalytic</note>
    </ligand>
</feature>
<keyword evidence="2" id="KW-0223">Dioxygenase</keyword>
<dbReference type="GO" id="GO:0008198">
    <property type="term" value="F:ferrous iron binding"/>
    <property type="evidence" value="ECO:0007669"/>
    <property type="project" value="TreeGrafter"/>
</dbReference>
<dbReference type="RefSeq" id="WP_183414685.1">
    <property type="nucleotide sequence ID" value="NZ_JACHXA010000001.1"/>
</dbReference>
<organism evidence="8 9">
    <name type="scientific">Limibacillus halophilus</name>
    <dbReference type="NCBI Taxonomy" id="1579333"/>
    <lineage>
        <taxon>Bacteria</taxon>
        <taxon>Pseudomonadati</taxon>
        <taxon>Pseudomonadota</taxon>
        <taxon>Alphaproteobacteria</taxon>
        <taxon>Rhodospirillales</taxon>
        <taxon>Rhodovibrionaceae</taxon>
        <taxon>Limibacillus</taxon>
    </lineage>
</organism>
<name>A0A839SM18_9PROT</name>
<feature type="binding site" evidence="5">
    <location>
        <begin position="105"/>
        <end position="107"/>
    </location>
    <ligand>
        <name>2-oxoglutarate</name>
        <dbReference type="ChEBI" id="CHEBI:16810"/>
    </ligand>
</feature>
<keyword evidence="9" id="KW-1185">Reference proteome</keyword>